<dbReference type="SMART" id="SM00849">
    <property type="entry name" value="Lactamase_B"/>
    <property type="match status" value="1"/>
</dbReference>
<protein>
    <submittedName>
        <fullName evidence="3">MBL fold metallo-hydrolase</fullName>
    </submittedName>
</protein>
<evidence type="ECO:0000256" key="1">
    <source>
        <dbReference type="SAM" id="SignalP"/>
    </source>
</evidence>
<dbReference type="EMBL" id="CP109546">
    <property type="protein sequence ID" value="WTZ14343.1"/>
    <property type="molecule type" value="Genomic_DNA"/>
</dbReference>
<name>A0AAU3ICU8_9ACTN</name>
<sequence length="365" mass="39342">MTPESRPTTTANRRAFLRTATAALAVPTAAVLVGEALPGTAHAATATASTGLPDFAPVPIAATGPALNEQGYFVGRIKGNLYWVTDAYYQAMFLSTREGVVLVDAPPTIGNNLLRAIAEVTRANDRPPKVTHLVYTHTHADHIGSAHLFGKHVVRIAHSETRRLLRLEADPNRPLPTVTFDDHFDLRVGGERLELAHHGPNHSPDNIFVYAPDHATLMVVDVLYPGWVPFRNLAVSQDIPAWVKAQDTAMSYPWTTLVGGHLGRLGVRADGDVQKRYIADLTDSVKAAMSLDPTPFFQKYGPSGNSWAIFKTYLDAVAQQAAGPVIAKYTGVLAAADVFTLDNAATMLESLRIDAGLLGPFGTRP</sequence>
<dbReference type="Gene3D" id="3.60.15.10">
    <property type="entry name" value="Ribonuclease Z/Hydroxyacylglutathione hydrolase-like"/>
    <property type="match status" value="1"/>
</dbReference>
<dbReference type="InterPro" id="IPR036866">
    <property type="entry name" value="RibonucZ/Hydroxyglut_hydro"/>
</dbReference>
<dbReference type="InterPro" id="IPR050855">
    <property type="entry name" value="NDM-1-like"/>
</dbReference>
<organism evidence="3">
    <name type="scientific">Streptomyces sp. NBC_01393</name>
    <dbReference type="NCBI Taxonomy" id="2903851"/>
    <lineage>
        <taxon>Bacteria</taxon>
        <taxon>Bacillati</taxon>
        <taxon>Actinomycetota</taxon>
        <taxon>Actinomycetes</taxon>
        <taxon>Kitasatosporales</taxon>
        <taxon>Streptomycetaceae</taxon>
        <taxon>Streptomyces</taxon>
    </lineage>
</organism>
<dbReference type="Pfam" id="PF00753">
    <property type="entry name" value="Lactamase_B"/>
    <property type="match status" value="1"/>
</dbReference>
<reference evidence="3" key="1">
    <citation type="submission" date="2022-10" db="EMBL/GenBank/DDBJ databases">
        <title>The complete genomes of actinobacterial strains from the NBC collection.</title>
        <authorList>
            <person name="Joergensen T.S."/>
            <person name="Alvarez Arevalo M."/>
            <person name="Sterndorff E.B."/>
            <person name="Faurdal D."/>
            <person name="Vuksanovic O."/>
            <person name="Mourched A.-S."/>
            <person name="Charusanti P."/>
            <person name="Shaw S."/>
            <person name="Blin K."/>
            <person name="Weber T."/>
        </authorList>
    </citation>
    <scope>NUCLEOTIDE SEQUENCE</scope>
    <source>
        <strain evidence="3">NBC_01393</strain>
    </source>
</reference>
<dbReference type="InterPro" id="IPR001279">
    <property type="entry name" value="Metallo-B-lactamas"/>
</dbReference>
<evidence type="ECO:0000313" key="3">
    <source>
        <dbReference type="EMBL" id="WTZ14343.1"/>
    </source>
</evidence>
<accession>A0AAU3ICU8</accession>
<feature type="signal peptide" evidence="1">
    <location>
        <begin position="1"/>
        <end position="43"/>
    </location>
</feature>
<gene>
    <name evidence="3" type="ORF">OG699_44195</name>
</gene>
<proteinExistence type="predicted"/>
<evidence type="ECO:0000259" key="2">
    <source>
        <dbReference type="SMART" id="SM00849"/>
    </source>
</evidence>
<dbReference type="InterPro" id="IPR006311">
    <property type="entry name" value="TAT_signal"/>
</dbReference>
<feature type="domain" description="Metallo-beta-lactamase" evidence="2">
    <location>
        <begin position="88"/>
        <end position="261"/>
    </location>
</feature>
<dbReference type="CDD" id="cd16276">
    <property type="entry name" value="metallo-hydrolase-like_MBL-fold"/>
    <property type="match status" value="1"/>
</dbReference>
<dbReference type="PANTHER" id="PTHR42951">
    <property type="entry name" value="METALLO-BETA-LACTAMASE DOMAIN-CONTAINING"/>
    <property type="match status" value="1"/>
</dbReference>
<feature type="chain" id="PRO_5043457927" evidence="1">
    <location>
        <begin position="44"/>
        <end position="365"/>
    </location>
</feature>
<dbReference type="SUPFAM" id="SSF56281">
    <property type="entry name" value="Metallo-hydrolase/oxidoreductase"/>
    <property type="match status" value="1"/>
</dbReference>
<dbReference type="PANTHER" id="PTHR42951:SF4">
    <property type="entry name" value="ACYL-COENZYME A THIOESTERASE MBLAC2"/>
    <property type="match status" value="1"/>
</dbReference>
<dbReference type="AlphaFoldDB" id="A0AAU3ICU8"/>
<dbReference type="PROSITE" id="PS51318">
    <property type="entry name" value="TAT"/>
    <property type="match status" value="1"/>
</dbReference>
<keyword evidence="1" id="KW-0732">Signal</keyword>